<evidence type="ECO:0000313" key="3">
    <source>
        <dbReference type="EMBL" id="QTA83954.1"/>
    </source>
</evidence>
<dbReference type="PANTHER" id="PTHR33295:SF7">
    <property type="entry name" value="ATPASE"/>
    <property type="match status" value="1"/>
</dbReference>
<evidence type="ECO:0000259" key="2">
    <source>
        <dbReference type="Pfam" id="PF13635"/>
    </source>
</evidence>
<gene>
    <name evidence="3" type="ORF">dnl_63800</name>
</gene>
<dbReference type="InterPro" id="IPR041682">
    <property type="entry name" value="AAA_14"/>
</dbReference>
<sequence length="445" mass="50841">MLKRNIDDLLSAWKQSSTRQPLLVRGARQIGKTFSITNFGKNQFDNIVTINFEEHPEFTQCFTSMDVSEIIEKISIISGMEIYPGKTLFFLDEIQECPSAIMSLRYFYEKMPELHVIGAGSLVEFALKSPNFRMPVGRISSLSMEPMSFFEFLDAMSFQKLRQHLEKVDIQTGIEPVFHEKLTMLLRKYLIIGGMPGLVSAYADNASPEQIKILQSSILQTYQADFAKYASTAQHKYLKDVFLAVPRLTGSQCKYSHINPHVQSRDIKNALNLLTDARCLHQVFHSSGMGIPLESQVNPKKFKLLFLDVGLMQRSLGLDSRLMLEKDIMTINSGSVSEQFIGQQLMASINCYEDKKLYFWTREKKNSNAEVDYLTTLGSSVFPVEVKSGKTGTLKSLRIFLDEHPECPFGIRFSMNELSMYDQVLSIPLYMAEQWKRLCADFMDF</sequence>
<proteinExistence type="predicted"/>
<evidence type="ECO:0000259" key="1">
    <source>
        <dbReference type="Pfam" id="PF13173"/>
    </source>
</evidence>
<dbReference type="RefSeq" id="WP_207689732.1">
    <property type="nucleotide sequence ID" value="NZ_CP061799.1"/>
</dbReference>
<dbReference type="PANTHER" id="PTHR33295">
    <property type="entry name" value="ATPASE"/>
    <property type="match status" value="1"/>
</dbReference>
<keyword evidence="4" id="KW-1185">Reference proteome</keyword>
<dbReference type="EMBL" id="CP061799">
    <property type="protein sequence ID" value="QTA83954.1"/>
    <property type="molecule type" value="Genomic_DNA"/>
</dbReference>
<accession>A0A975GJT7</accession>
<dbReference type="AlphaFoldDB" id="A0A975GJT7"/>
<dbReference type="Pfam" id="PF13173">
    <property type="entry name" value="AAA_14"/>
    <property type="match status" value="1"/>
</dbReference>
<dbReference type="Proteomes" id="UP000663720">
    <property type="component" value="Chromosome"/>
</dbReference>
<protein>
    <submittedName>
        <fullName evidence="3">DUF4143</fullName>
    </submittedName>
</protein>
<dbReference type="KEGG" id="dli:dnl_63800"/>
<feature type="domain" description="DUF4143" evidence="2">
    <location>
        <begin position="224"/>
        <end position="389"/>
    </location>
</feature>
<reference evidence="3" key="1">
    <citation type="journal article" date="2021" name="Microb. Physiol.">
        <title>Proteogenomic Insights into the Physiology of Marine, Sulfate-Reducing, Filamentous Desulfonema limicola and Desulfonema magnum.</title>
        <authorList>
            <person name="Schnaars V."/>
            <person name="Wohlbrand L."/>
            <person name="Scheve S."/>
            <person name="Hinrichs C."/>
            <person name="Reinhardt R."/>
            <person name="Rabus R."/>
        </authorList>
    </citation>
    <scope>NUCLEOTIDE SEQUENCE</scope>
    <source>
        <strain evidence="3">5ac10</strain>
    </source>
</reference>
<evidence type="ECO:0000313" key="4">
    <source>
        <dbReference type="Proteomes" id="UP000663720"/>
    </source>
</evidence>
<dbReference type="InterPro" id="IPR025420">
    <property type="entry name" value="DUF4143"/>
</dbReference>
<organism evidence="3 4">
    <name type="scientific">Desulfonema limicola</name>
    <dbReference type="NCBI Taxonomy" id="45656"/>
    <lineage>
        <taxon>Bacteria</taxon>
        <taxon>Pseudomonadati</taxon>
        <taxon>Thermodesulfobacteriota</taxon>
        <taxon>Desulfobacteria</taxon>
        <taxon>Desulfobacterales</taxon>
        <taxon>Desulfococcaceae</taxon>
        <taxon>Desulfonema</taxon>
    </lineage>
</organism>
<feature type="domain" description="AAA" evidence="1">
    <location>
        <begin position="19"/>
        <end position="153"/>
    </location>
</feature>
<name>A0A975GJT7_9BACT</name>
<dbReference type="InterPro" id="IPR027417">
    <property type="entry name" value="P-loop_NTPase"/>
</dbReference>
<dbReference type="Pfam" id="PF13635">
    <property type="entry name" value="DUF4143"/>
    <property type="match status" value="1"/>
</dbReference>
<dbReference type="SUPFAM" id="SSF52540">
    <property type="entry name" value="P-loop containing nucleoside triphosphate hydrolases"/>
    <property type="match status" value="1"/>
</dbReference>